<dbReference type="PROSITE" id="PS50995">
    <property type="entry name" value="HTH_MARR_2"/>
    <property type="match status" value="1"/>
</dbReference>
<accession>E6UFW2</accession>
<dbReference type="AlphaFoldDB" id="E6UFW2"/>
<dbReference type="KEGG" id="ral:Rumal_3172"/>
<dbReference type="InterPro" id="IPR055166">
    <property type="entry name" value="Transc_reg_Sar_Rot_HTH"/>
</dbReference>
<evidence type="ECO:0000313" key="10">
    <source>
        <dbReference type="EMBL" id="ADU23636.1"/>
    </source>
</evidence>
<name>E6UFW2_RUMA7</name>
<dbReference type="Gene3D" id="1.10.10.10">
    <property type="entry name" value="Winged helix-like DNA-binding domain superfamily/Winged helix DNA-binding domain"/>
    <property type="match status" value="1"/>
</dbReference>
<dbReference type="SMART" id="SM00347">
    <property type="entry name" value="HTH_MARR"/>
    <property type="match status" value="1"/>
</dbReference>
<sequence length="149" mass="17174">MSDKYDPIRLRNQLCYPLYLCAKEVTRRYTPILEKLELTYTQYVVMMYLWEQDGCTVNQMSSALMLDPSTLTPLLKKLESKGYIRRTRSETDERSLNIVLTETGDALKDEALSVPEQMKCCIGLTPEEGATFCGLIMKILKNIEDTEKE</sequence>
<evidence type="ECO:0000256" key="8">
    <source>
        <dbReference type="ARBA" id="ARBA00047207"/>
    </source>
</evidence>
<feature type="domain" description="HTH marR-type" evidence="9">
    <location>
        <begin position="11"/>
        <end position="141"/>
    </location>
</feature>
<dbReference type="FunFam" id="1.10.10.10:FF:000163">
    <property type="entry name" value="MarR family transcriptional regulator"/>
    <property type="match status" value="1"/>
</dbReference>
<dbReference type="InterPro" id="IPR036388">
    <property type="entry name" value="WH-like_DNA-bd_sf"/>
</dbReference>
<keyword evidence="4" id="KW-0238">DNA-binding</keyword>
<dbReference type="PRINTS" id="PR00598">
    <property type="entry name" value="HTHMARR"/>
</dbReference>
<organism evidence="10 11">
    <name type="scientific">Ruminococcus albus (strain ATCC 27210 / DSM 20455 / JCM 14654 / NCDO 2250 / 7)</name>
    <dbReference type="NCBI Taxonomy" id="697329"/>
    <lineage>
        <taxon>Bacteria</taxon>
        <taxon>Bacillati</taxon>
        <taxon>Bacillota</taxon>
        <taxon>Clostridia</taxon>
        <taxon>Eubacteriales</taxon>
        <taxon>Oscillospiraceae</taxon>
        <taxon>Ruminococcus</taxon>
    </lineage>
</organism>
<dbReference type="RefSeq" id="WP_013499742.1">
    <property type="nucleotide sequence ID" value="NC_014833.1"/>
</dbReference>
<dbReference type="STRING" id="697329.Rumal_3172"/>
<evidence type="ECO:0000256" key="1">
    <source>
        <dbReference type="ARBA" id="ARBA00004496"/>
    </source>
</evidence>
<dbReference type="PANTHER" id="PTHR42756:SF1">
    <property type="entry name" value="TRANSCRIPTIONAL REPRESSOR OF EMRAB OPERON"/>
    <property type="match status" value="1"/>
</dbReference>
<dbReference type="GO" id="GO:0003677">
    <property type="term" value="F:DNA binding"/>
    <property type="evidence" value="ECO:0007669"/>
    <property type="project" value="UniProtKB-KW"/>
</dbReference>
<evidence type="ECO:0000256" key="3">
    <source>
        <dbReference type="ARBA" id="ARBA00023015"/>
    </source>
</evidence>
<dbReference type="SUPFAM" id="SSF46785">
    <property type="entry name" value="Winged helix' DNA-binding domain"/>
    <property type="match status" value="1"/>
</dbReference>
<dbReference type="PANTHER" id="PTHR42756">
    <property type="entry name" value="TRANSCRIPTIONAL REGULATOR, MARR"/>
    <property type="match status" value="1"/>
</dbReference>
<evidence type="ECO:0000256" key="5">
    <source>
        <dbReference type="ARBA" id="ARBA00023163"/>
    </source>
</evidence>
<comment type="subcellular location">
    <subcellularLocation>
        <location evidence="1">Cytoplasm</location>
    </subcellularLocation>
</comment>
<keyword evidence="5" id="KW-0804">Transcription</keyword>
<comment type="similarity">
    <text evidence="6">Belongs to the SarZ family.</text>
</comment>
<dbReference type="InterPro" id="IPR000835">
    <property type="entry name" value="HTH_MarR-typ"/>
</dbReference>
<evidence type="ECO:0000256" key="7">
    <source>
        <dbReference type="ARBA" id="ARBA00047188"/>
    </source>
</evidence>
<reference evidence="10 11" key="1">
    <citation type="journal article" date="2011" name="J. Bacteriol.">
        <title>Complete genome of the cellulolytic ruminal bacterium Ruminococcus albus 7.</title>
        <authorList>
            <person name="Suen G."/>
            <person name="Stevenson D.M."/>
            <person name="Bruce D.C."/>
            <person name="Chertkov O."/>
            <person name="Copeland A."/>
            <person name="Cheng J.F."/>
            <person name="Detter C."/>
            <person name="Detter J.C."/>
            <person name="Goodwin L.A."/>
            <person name="Han C.S."/>
            <person name="Hauser L.J."/>
            <person name="Ivanova N.N."/>
            <person name="Kyrpides N.C."/>
            <person name="Land M.L."/>
            <person name="Lapidus A."/>
            <person name="Lucas S."/>
            <person name="Ovchinnikova G."/>
            <person name="Pitluck S."/>
            <person name="Tapia R."/>
            <person name="Woyke T."/>
            <person name="Boyum J."/>
            <person name="Mead D."/>
            <person name="Weimer P.J."/>
        </authorList>
    </citation>
    <scope>NUCLEOTIDE SEQUENCE [LARGE SCALE GENOMIC DNA]</scope>
    <source>
        <strain evidence="11">ATCC 27210 / DSM 20455 / JCM 14654 / NCDO 2250 / 7</strain>
    </source>
</reference>
<dbReference type="OrthoDB" id="9806864at2"/>
<keyword evidence="3" id="KW-0805">Transcription regulation</keyword>
<dbReference type="GO" id="GO:0005737">
    <property type="term" value="C:cytoplasm"/>
    <property type="evidence" value="ECO:0007669"/>
    <property type="project" value="UniProtKB-SubCell"/>
</dbReference>
<dbReference type="Pfam" id="PF22381">
    <property type="entry name" value="Staph_reg_Sar_Rot"/>
    <property type="match status" value="1"/>
</dbReference>
<keyword evidence="2" id="KW-0963">Cytoplasm</keyword>
<dbReference type="InterPro" id="IPR036390">
    <property type="entry name" value="WH_DNA-bd_sf"/>
</dbReference>
<evidence type="ECO:0000259" key="9">
    <source>
        <dbReference type="PROSITE" id="PS50995"/>
    </source>
</evidence>
<gene>
    <name evidence="10" type="ordered locus">Rumal_3172</name>
</gene>
<dbReference type="GO" id="GO:0003700">
    <property type="term" value="F:DNA-binding transcription factor activity"/>
    <property type="evidence" value="ECO:0007669"/>
    <property type="project" value="InterPro"/>
</dbReference>
<proteinExistence type="inferred from homology"/>
<evidence type="ECO:0000256" key="2">
    <source>
        <dbReference type="ARBA" id="ARBA00022490"/>
    </source>
</evidence>
<evidence type="ECO:0000256" key="4">
    <source>
        <dbReference type="ARBA" id="ARBA00023125"/>
    </source>
</evidence>
<dbReference type="eggNOG" id="COG1846">
    <property type="taxonomic scope" value="Bacteria"/>
</dbReference>
<evidence type="ECO:0000256" key="6">
    <source>
        <dbReference type="ARBA" id="ARBA00046337"/>
    </source>
</evidence>
<dbReference type="EMBL" id="CP002403">
    <property type="protein sequence ID" value="ADU23636.1"/>
    <property type="molecule type" value="Genomic_DNA"/>
</dbReference>
<dbReference type="Proteomes" id="UP000006919">
    <property type="component" value="Chromosome"/>
</dbReference>
<evidence type="ECO:0000313" key="11">
    <source>
        <dbReference type="Proteomes" id="UP000006919"/>
    </source>
</evidence>
<protein>
    <recommendedName>
        <fullName evidence="7">HTH-type transcriptional regulator SarZ</fullName>
    </recommendedName>
    <alternativeName>
        <fullName evidence="8">Staphylococcal accessory regulator Z</fullName>
    </alternativeName>
</protein>
<dbReference type="HOGENOM" id="CLU_083287_3_2_9"/>